<evidence type="ECO:0000313" key="5">
    <source>
        <dbReference type="Proteomes" id="UP000440578"/>
    </source>
</evidence>
<dbReference type="GO" id="GO:0016787">
    <property type="term" value="F:hydrolase activity"/>
    <property type="evidence" value="ECO:0007669"/>
    <property type="project" value="UniProtKB-KW"/>
</dbReference>
<organism evidence="4 5">
    <name type="scientific">Amphibalanus amphitrite</name>
    <name type="common">Striped barnacle</name>
    <name type="synonym">Balanus amphitrite</name>
    <dbReference type="NCBI Taxonomy" id="1232801"/>
    <lineage>
        <taxon>Eukaryota</taxon>
        <taxon>Metazoa</taxon>
        <taxon>Ecdysozoa</taxon>
        <taxon>Arthropoda</taxon>
        <taxon>Crustacea</taxon>
        <taxon>Multicrustacea</taxon>
        <taxon>Cirripedia</taxon>
        <taxon>Thoracica</taxon>
        <taxon>Thoracicalcarea</taxon>
        <taxon>Balanomorpha</taxon>
        <taxon>Balanoidea</taxon>
        <taxon>Balanidae</taxon>
        <taxon>Amphibalaninae</taxon>
        <taxon>Amphibalanus</taxon>
    </lineage>
</organism>
<comment type="caution">
    <text evidence="4">The sequence shown here is derived from an EMBL/GenBank/DDBJ whole genome shotgun (WGS) entry which is preliminary data.</text>
</comment>
<dbReference type="InterPro" id="IPR036928">
    <property type="entry name" value="AS_sf"/>
</dbReference>
<dbReference type="PANTHER" id="PTHR43372:SF4">
    <property type="entry name" value="FATTY-ACID AMIDE HYDROLASE 2"/>
    <property type="match status" value="1"/>
</dbReference>
<dbReference type="AlphaFoldDB" id="A0A6A4X5C3"/>
<evidence type="ECO:0000259" key="3">
    <source>
        <dbReference type="Pfam" id="PF01425"/>
    </source>
</evidence>
<dbReference type="PROSITE" id="PS00571">
    <property type="entry name" value="AMIDASES"/>
    <property type="match status" value="1"/>
</dbReference>
<keyword evidence="5" id="KW-1185">Reference proteome</keyword>
<dbReference type="PANTHER" id="PTHR43372">
    <property type="entry name" value="FATTY-ACID AMIDE HYDROLASE"/>
    <property type="match status" value="1"/>
</dbReference>
<protein>
    <submittedName>
        <fullName evidence="4">Fatty-acid amide hydrolase 2</fullName>
    </submittedName>
</protein>
<dbReference type="Gene3D" id="3.90.1300.10">
    <property type="entry name" value="Amidase signature (AS) domain"/>
    <property type="match status" value="1"/>
</dbReference>
<dbReference type="EMBL" id="VIIS01000392">
    <property type="protein sequence ID" value="KAF0309512.1"/>
    <property type="molecule type" value="Genomic_DNA"/>
</dbReference>
<feature type="active site" description="Acyl-ester intermediate" evidence="2">
    <location>
        <position position="242"/>
    </location>
</feature>
<feature type="active site" description="Charge relay system" evidence="2">
    <location>
        <position position="218"/>
    </location>
</feature>
<evidence type="ECO:0000256" key="1">
    <source>
        <dbReference type="ARBA" id="ARBA00009199"/>
    </source>
</evidence>
<dbReference type="SUPFAM" id="SSF75304">
    <property type="entry name" value="Amidase signature (AS) enzymes"/>
    <property type="match status" value="1"/>
</dbReference>
<dbReference type="GO" id="GO:0012505">
    <property type="term" value="C:endomembrane system"/>
    <property type="evidence" value="ECO:0007669"/>
    <property type="project" value="TreeGrafter"/>
</dbReference>
<comment type="similarity">
    <text evidence="1">Belongs to the amidase family.</text>
</comment>
<accession>A0A6A4X5C3</accession>
<feature type="domain" description="Amidase" evidence="3">
    <location>
        <begin position="81"/>
        <end position="519"/>
    </location>
</feature>
<gene>
    <name evidence="4" type="primary">FAAH2_1</name>
    <name evidence="4" type="ORF">FJT64_002063</name>
</gene>
<dbReference type="PIRSF" id="PIRSF001221">
    <property type="entry name" value="Amidase_fungi"/>
    <property type="match status" value="1"/>
</dbReference>
<sequence length="541" mass="59217">MAIKSSSKVAPYAFDYSRGEVWMGHILKLLYRLVGMFSDLVFGLVYNNRTEPLPPIRDLVLLESTASLALKIRQGHLRSEEVVRSFMERIEQVNPVLNCVTEHRFEAALEEARAADALVASGTRSEADLERDTPFLGVPFTAKDSIAIAGMRHTVGLWARRDVVADEDAEAVRLLRRAGAIPLAHTNVPELCMWWETSNRIYGRSCNPYVTSRITGGSSGGEAALLAAAGSPFGLGSDIGGSIRMPCFFNGIFGHKPTSNVVSNVGQLPLATGELNTFLVTGPMCRHAGDLLPLYRVIAAPAAHQLSLDRPARAAHLRYFLAEDDGGFPLASPVHGDIRSAMRRAARLLEAAHGVRVRPLRLRSMFHQLEIWAHKMAAVTEAPPFAAELRERRGAIRPGWELIKWCLMLSEHTLPAIVLALTEHGLSPDSEHGRRCLRLCETLKLELETALGEDGVLLYPTHPTPAPYHIQPLFKGFNFAYTSIFNVLELPVTQVPLGLGSWGVPVGLQVVAGRGRDHLSLAVASELERLAGGWVSPSKIE</sequence>
<dbReference type="InterPro" id="IPR023631">
    <property type="entry name" value="Amidase_dom"/>
</dbReference>
<keyword evidence="4" id="KW-0378">Hydrolase</keyword>
<dbReference type="InterPro" id="IPR052739">
    <property type="entry name" value="FAAH2"/>
</dbReference>
<dbReference type="Pfam" id="PF01425">
    <property type="entry name" value="Amidase"/>
    <property type="match status" value="1"/>
</dbReference>
<feature type="active site" description="Charge relay system" evidence="2">
    <location>
        <position position="143"/>
    </location>
</feature>
<reference evidence="4 5" key="1">
    <citation type="submission" date="2019-07" db="EMBL/GenBank/DDBJ databases">
        <title>Draft genome assembly of a fouling barnacle, Amphibalanus amphitrite (Darwin, 1854): The first reference genome for Thecostraca.</title>
        <authorList>
            <person name="Kim W."/>
        </authorList>
    </citation>
    <scope>NUCLEOTIDE SEQUENCE [LARGE SCALE GENOMIC DNA]</scope>
    <source>
        <strain evidence="4">SNU_AA5</strain>
        <tissue evidence="4">Soma without cirri and trophi</tissue>
    </source>
</reference>
<evidence type="ECO:0000256" key="2">
    <source>
        <dbReference type="PIRSR" id="PIRSR001221-1"/>
    </source>
</evidence>
<evidence type="ECO:0000313" key="4">
    <source>
        <dbReference type="EMBL" id="KAF0309512.1"/>
    </source>
</evidence>
<dbReference type="InterPro" id="IPR020556">
    <property type="entry name" value="Amidase_CS"/>
</dbReference>
<dbReference type="OrthoDB" id="6428749at2759"/>
<name>A0A6A4X5C3_AMPAM</name>
<proteinExistence type="inferred from homology"/>
<dbReference type="Proteomes" id="UP000440578">
    <property type="component" value="Unassembled WGS sequence"/>
</dbReference>